<keyword evidence="3" id="KW-1185">Reference proteome</keyword>
<protein>
    <submittedName>
        <fullName evidence="2">Phage portal protein</fullName>
    </submittedName>
</protein>
<dbReference type="AlphaFoldDB" id="A0A8J6PFS2"/>
<dbReference type="InterPro" id="IPR006944">
    <property type="entry name" value="Phage/GTA_portal"/>
</dbReference>
<evidence type="ECO:0000313" key="2">
    <source>
        <dbReference type="EMBL" id="MBC8612083.1"/>
    </source>
</evidence>
<dbReference type="RefSeq" id="WP_187536905.1">
    <property type="nucleotide sequence ID" value="NZ_JACRTL010000012.1"/>
</dbReference>
<evidence type="ECO:0000313" key="3">
    <source>
        <dbReference type="Proteomes" id="UP000632659"/>
    </source>
</evidence>
<reference evidence="2" key="1">
    <citation type="submission" date="2020-08" db="EMBL/GenBank/DDBJ databases">
        <title>Genome public.</title>
        <authorList>
            <person name="Liu C."/>
            <person name="Sun Q."/>
        </authorList>
    </citation>
    <scope>NUCLEOTIDE SEQUENCE</scope>
    <source>
        <strain evidence="2">NSJ-15</strain>
    </source>
</reference>
<feature type="compositionally biased region" description="Polar residues" evidence="1">
    <location>
        <begin position="392"/>
        <end position="410"/>
    </location>
</feature>
<sequence>MGLFEKIFKRPIGNREPQGFFQTLTAYTPIFTSWGGQIYESELVRSAIHARATHISKLSVQLQGSAKPKLQTKLKTGPNEWQTWGQFLYRLSTILDVQNTAFIVPVQDYYGESSGMYPVLPSYCEIVEAGGEPWIRYQFQNGDHAAIEMKYCGIMTKFQYSDDFFGENNLALTPTMELINIQNQGIAEGVKSSATFRFMAKVGNFSKAEDLAKERKRFTRENLQGEGGVLLFPNTYTDIQQVKSTPFVIDADQMNAIKENVYNYFGVNAEVLQNKAYGDSWSAFYEGAIEPFAIQFSDVATKMFFTERERASGSFFMATANRLQYMSNTEKLNVSAQMADRGIMNRDEIREIWNLPPLPNGEGEAYTIRGEYYFVGKEKKGENEGNADQDGATVQDSSDANDDTTGQQTV</sequence>
<dbReference type="Proteomes" id="UP000632659">
    <property type="component" value="Unassembled WGS sequence"/>
</dbReference>
<gene>
    <name evidence="2" type="ORF">H8702_13375</name>
</gene>
<dbReference type="EMBL" id="JACRTL010000012">
    <property type="protein sequence ID" value="MBC8612083.1"/>
    <property type="molecule type" value="Genomic_DNA"/>
</dbReference>
<comment type="caution">
    <text evidence="2">The sequence shown here is derived from an EMBL/GenBank/DDBJ whole genome shotgun (WGS) entry which is preliminary data.</text>
</comment>
<name>A0A8J6PFS2_9FIRM</name>
<organism evidence="2 3">
    <name type="scientific">Massiliimalia timonensis</name>
    <dbReference type="NCBI Taxonomy" id="1987501"/>
    <lineage>
        <taxon>Bacteria</taxon>
        <taxon>Bacillati</taxon>
        <taxon>Bacillota</taxon>
        <taxon>Clostridia</taxon>
        <taxon>Eubacteriales</taxon>
        <taxon>Oscillospiraceae</taxon>
        <taxon>Massiliimalia</taxon>
    </lineage>
</organism>
<dbReference type="Pfam" id="PF04860">
    <property type="entry name" value="Phage_portal"/>
    <property type="match status" value="1"/>
</dbReference>
<accession>A0A8J6PFS2</accession>
<feature type="region of interest" description="Disordered" evidence="1">
    <location>
        <begin position="379"/>
        <end position="410"/>
    </location>
</feature>
<evidence type="ECO:0000256" key="1">
    <source>
        <dbReference type="SAM" id="MobiDB-lite"/>
    </source>
</evidence>
<proteinExistence type="predicted"/>